<gene>
    <name evidence="9" type="primary">ybeY</name>
    <name evidence="10" type="ORF">AWM75_00290</name>
</gene>
<dbReference type="STRING" id="128944.AWM75_00290"/>
<keyword evidence="3 9" id="KW-0698">rRNA processing</keyword>
<keyword evidence="7 9" id="KW-0378">Hydrolase</keyword>
<dbReference type="RefSeq" id="WP_067977181.1">
    <property type="nucleotide sequence ID" value="NZ_CP014163.1"/>
</dbReference>
<feature type="binding site" evidence="9">
    <location>
        <position position="127"/>
    </location>
    <ligand>
        <name>Zn(2+)</name>
        <dbReference type="ChEBI" id="CHEBI:29105"/>
        <note>catalytic</note>
    </ligand>
</feature>
<comment type="function">
    <text evidence="9">Single strand-specific metallo-endoribonuclease involved in late-stage 70S ribosome quality control and in maturation of the 3' terminus of the 16S rRNA.</text>
</comment>
<dbReference type="PANTHER" id="PTHR46986:SF1">
    <property type="entry name" value="ENDORIBONUCLEASE YBEY, CHLOROPLASTIC"/>
    <property type="match status" value="1"/>
</dbReference>
<feature type="binding site" evidence="9">
    <location>
        <position position="133"/>
    </location>
    <ligand>
        <name>Zn(2+)</name>
        <dbReference type="ChEBI" id="CHEBI:29105"/>
        <note>catalytic</note>
    </ligand>
</feature>
<sequence>MLDILFTDENHYLNDQQQELLIDLLNFASHQLYPEDQIEMSLTIVSNADIQQINRDYRGKDQVTDVISFAIEDQGEGEMAIFGLPDDLPREIGDLFIAYERAVDQAKDYGHSLDRELGFLALHGFLHLNGYDHMTPADEKEMFGLQKELLDAYGLTRAD</sequence>
<dbReference type="NCBIfam" id="TIGR00043">
    <property type="entry name" value="rRNA maturation RNase YbeY"/>
    <property type="match status" value="1"/>
</dbReference>
<dbReference type="Proteomes" id="UP000062260">
    <property type="component" value="Chromosome"/>
</dbReference>
<evidence type="ECO:0000313" key="10">
    <source>
        <dbReference type="EMBL" id="AMB98522.1"/>
    </source>
</evidence>
<keyword evidence="4 9" id="KW-0540">Nuclease</keyword>
<evidence type="ECO:0000256" key="4">
    <source>
        <dbReference type="ARBA" id="ARBA00022722"/>
    </source>
</evidence>
<reference evidence="11" key="2">
    <citation type="submission" date="2016-01" db="EMBL/GenBank/DDBJ databases">
        <title>Six Aerococcus type strain genome sequencing and assembly using PacBio and Illumina Hiseq.</title>
        <authorList>
            <person name="Carkaci D."/>
            <person name="Dargis R."/>
            <person name="Nielsen X.C."/>
            <person name="Skovgaard O."/>
            <person name="Fuursted K."/>
            <person name="Christensen J.J."/>
        </authorList>
    </citation>
    <scope>NUCLEOTIDE SEQUENCE [LARGE SCALE GENOMIC DNA]</scope>
    <source>
        <strain evidence="11">CCUG42038B</strain>
    </source>
</reference>
<evidence type="ECO:0000313" key="11">
    <source>
        <dbReference type="Proteomes" id="UP000062260"/>
    </source>
</evidence>
<dbReference type="EC" id="3.1.-.-" evidence="9"/>
<protein>
    <recommendedName>
        <fullName evidence="9">Endoribonuclease YbeY</fullName>
        <ecNumber evidence="9">3.1.-.-</ecNumber>
    </recommendedName>
</protein>
<evidence type="ECO:0000256" key="7">
    <source>
        <dbReference type="ARBA" id="ARBA00022801"/>
    </source>
</evidence>
<feature type="binding site" evidence="9">
    <location>
        <position position="123"/>
    </location>
    <ligand>
        <name>Zn(2+)</name>
        <dbReference type="ChEBI" id="CHEBI:29105"/>
        <note>catalytic</note>
    </ligand>
</feature>
<dbReference type="PANTHER" id="PTHR46986">
    <property type="entry name" value="ENDORIBONUCLEASE YBEY, CHLOROPLASTIC"/>
    <property type="match status" value="1"/>
</dbReference>
<evidence type="ECO:0000256" key="9">
    <source>
        <dbReference type="HAMAP-Rule" id="MF_00009"/>
    </source>
</evidence>
<keyword evidence="2 9" id="KW-0690">Ribosome biogenesis</keyword>
<dbReference type="GO" id="GO:0004222">
    <property type="term" value="F:metalloendopeptidase activity"/>
    <property type="evidence" value="ECO:0007669"/>
    <property type="project" value="InterPro"/>
</dbReference>
<evidence type="ECO:0000256" key="5">
    <source>
        <dbReference type="ARBA" id="ARBA00022723"/>
    </source>
</evidence>
<dbReference type="GO" id="GO:0006364">
    <property type="term" value="P:rRNA processing"/>
    <property type="evidence" value="ECO:0007669"/>
    <property type="project" value="UniProtKB-UniRule"/>
</dbReference>
<name>A0A0X8FJL9_9LACT</name>
<dbReference type="GO" id="GO:0008270">
    <property type="term" value="F:zinc ion binding"/>
    <property type="evidence" value="ECO:0007669"/>
    <property type="project" value="UniProtKB-UniRule"/>
</dbReference>
<dbReference type="AlphaFoldDB" id="A0A0X8FJL9"/>
<evidence type="ECO:0000256" key="8">
    <source>
        <dbReference type="ARBA" id="ARBA00022833"/>
    </source>
</evidence>
<dbReference type="EMBL" id="CP014163">
    <property type="protein sequence ID" value="AMB98522.1"/>
    <property type="molecule type" value="Genomic_DNA"/>
</dbReference>
<organism evidence="10 11">
    <name type="scientific">Aerococcus urinaehominis</name>
    <dbReference type="NCBI Taxonomy" id="128944"/>
    <lineage>
        <taxon>Bacteria</taxon>
        <taxon>Bacillati</taxon>
        <taxon>Bacillota</taxon>
        <taxon>Bacilli</taxon>
        <taxon>Lactobacillales</taxon>
        <taxon>Aerococcaceae</taxon>
        <taxon>Aerococcus</taxon>
    </lineage>
</organism>
<evidence type="ECO:0000256" key="1">
    <source>
        <dbReference type="ARBA" id="ARBA00010875"/>
    </source>
</evidence>
<dbReference type="KEGG" id="auh:AWM75_00290"/>
<dbReference type="PROSITE" id="PS01306">
    <property type="entry name" value="UPF0054"/>
    <property type="match status" value="1"/>
</dbReference>
<evidence type="ECO:0000256" key="6">
    <source>
        <dbReference type="ARBA" id="ARBA00022759"/>
    </source>
</evidence>
<dbReference type="OrthoDB" id="9807740at2"/>
<keyword evidence="8 9" id="KW-0862">Zinc</keyword>
<dbReference type="HAMAP" id="MF_00009">
    <property type="entry name" value="Endoribonucl_YbeY"/>
    <property type="match status" value="1"/>
</dbReference>
<accession>A0A0X8FJL9</accession>
<dbReference type="SUPFAM" id="SSF55486">
    <property type="entry name" value="Metalloproteases ('zincins'), catalytic domain"/>
    <property type="match status" value="1"/>
</dbReference>
<evidence type="ECO:0000256" key="2">
    <source>
        <dbReference type="ARBA" id="ARBA00022517"/>
    </source>
</evidence>
<keyword evidence="9" id="KW-0963">Cytoplasm</keyword>
<dbReference type="InterPro" id="IPR023091">
    <property type="entry name" value="MetalPrtase_cat_dom_sf_prd"/>
</dbReference>
<dbReference type="Gene3D" id="3.40.390.30">
    <property type="entry name" value="Metalloproteases ('zincins'), catalytic domain"/>
    <property type="match status" value="1"/>
</dbReference>
<evidence type="ECO:0000256" key="3">
    <source>
        <dbReference type="ARBA" id="ARBA00022552"/>
    </source>
</evidence>
<dbReference type="Pfam" id="PF02130">
    <property type="entry name" value="YbeY"/>
    <property type="match status" value="1"/>
</dbReference>
<dbReference type="InterPro" id="IPR020549">
    <property type="entry name" value="YbeY_CS"/>
</dbReference>
<comment type="subcellular location">
    <subcellularLocation>
        <location evidence="9">Cytoplasm</location>
    </subcellularLocation>
</comment>
<dbReference type="InterPro" id="IPR002036">
    <property type="entry name" value="YbeY"/>
</dbReference>
<keyword evidence="6 9" id="KW-0255">Endonuclease</keyword>
<dbReference type="GO" id="GO:0004521">
    <property type="term" value="F:RNA endonuclease activity"/>
    <property type="evidence" value="ECO:0007669"/>
    <property type="project" value="UniProtKB-UniRule"/>
</dbReference>
<proteinExistence type="inferred from homology"/>
<dbReference type="GO" id="GO:0005737">
    <property type="term" value="C:cytoplasm"/>
    <property type="evidence" value="ECO:0007669"/>
    <property type="project" value="UniProtKB-SubCell"/>
</dbReference>
<keyword evidence="5 9" id="KW-0479">Metal-binding</keyword>
<keyword evidence="11" id="KW-1185">Reference proteome</keyword>
<reference evidence="10 11" key="1">
    <citation type="journal article" date="2016" name="Genome Announc.">
        <title>Complete Genome Sequences of Aerococcus christensenii CCUG 28831T, Aerococcus sanguinicola CCUG 43001T, Aerococcus urinae CCUG 36881T, Aerococcus urinaeequi CCUG 28094T, Aerococcus urinaehominis CCUG 42038 BT, and Aerococcus viridans CCUG 4311T.</title>
        <authorList>
            <person name="Carkaci D."/>
            <person name="Dargis R."/>
            <person name="Nielsen X.C."/>
            <person name="Skovgaard O."/>
            <person name="Fuursted K."/>
            <person name="Christensen J.J."/>
        </authorList>
    </citation>
    <scope>NUCLEOTIDE SEQUENCE [LARGE SCALE GENOMIC DNA]</scope>
    <source>
        <strain evidence="10 11">CCUG42038B</strain>
    </source>
</reference>
<comment type="cofactor">
    <cofactor evidence="9">
        <name>Zn(2+)</name>
        <dbReference type="ChEBI" id="CHEBI:29105"/>
    </cofactor>
    <text evidence="9">Binds 1 zinc ion.</text>
</comment>
<comment type="similarity">
    <text evidence="1 9">Belongs to the endoribonuclease YbeY family.</text>
</comment>